<sequence>MSNEREPVLLSAARTPIGKFGGSLADLTAPQLGAIAIKAALERAGINGDVVDEVIMGNVVGAGLGQAPARQAALGAGVPDSVSALTINKVCGSGLKAVMLAASMIKAGDAELIVAGGMENMSRAPYLLPQARFGYRLGNGEIQDAVVHDGLWCAVEHHHMGNSAEWVADACNVSREMQDEFAYNSHRKAAAAIARGAFKNEIVPVELKSRKGTTIFDTDEPVRADSTVEALAKLKPAFKADGSVTAGNAPGITDGASALVVASMAKAQQLGAKPLARITGYAQAGVKPLEIFTAPAFAVRRLLEVTNTSLADYDLYEFNEAFAAQALANGHDLKIDWDRLNVNGGAVALGHPIGASGARVLTTLVYALQERGGKRGLATLCLGGGEAVALAIELI</sequence>
<dbReference type="PANTHER" id="PTHR18919:SF107">
    <property type="entry name" value="ACETYL-COA ACETYLTRANSFERASE, CYTOSOLIC"/>
    <property type="match status" value="1"/>
</dbReference>
<evidence type="ECO:0000259" key="9">
    <source>
        <dbReference type="Pfam" id="PF02803"/>
    </source>
</evidence>
<organism evidence="10 11">
    <name type="scientific">Herpetosiphon aurantiacus (strain ATCC 23779 / DSM 785 / 114-95)</name>
    <dbReference type="NCBI Taxonomy" id="316274"/>
    <lineage>
        <taxon>Bacteria</taxon>
        <taxon>Bacillati</taxon>
        <taxon>Chloroflexota</taxon>
        <taxon>Chloroflexia</taxon>
        <taxon>Herpetosiphonales</taxon>
        <taxon>Herpetosiphonaceae</taxon>
        <taxon>Herpetosiphon</taxon>
    </lineage>
</organism>
<dbReference type="EC" id="2.3.1.9" evidence="2"/>
<dbReference type="EMBL" id="CP000875">
    <property type="protein sequence ID" value="ABX03171.1"/>
    <property type="molecule type" value="Genomic_DNA"/>
</dbReference>
<dbReference type="PROSITE" id="PS00098">
    <property type="entry name" value="THIOLASE_1"/>
    <property type="match status" value="1"/>
</dbReference>
<protein>
    <recommendedName>
        <fullName evidence="2">acetyl-CoA C-acetyltransferase</fullName>
        <ecNumber evidence="2">2.3.1.9</ecNumber>
    </recommendedName>
    <alternativeName>
        <fullName evidence="5">Acetoacetyl-CoA thiolase</fullName>
    </alternativeName>
</protein>
<dbReference type="NCBIfam" id="TIGR01930">
    <property type="entry name" value="AcCoA-C-Actrans"/>
    <property type="match status" value="1"/>
</dbReference>
<dbReference type="HOGENOM" id="CLU_031026_0_0_0"/>
<dbReference type="InterPro" id="IPR020613">
    <property type="entry name" value="Thiolase_CS"/>
</dbReference>
<dbReference type="KEGG" id="hau:Haur_0522"/>
<accession>A9AV93</accession>
<comment type="similarity">
    <text evidence="1 7">Belongs to the thiolase-like superfamily. Thiolase family.</text>
</comment>
<dbReference type="PANTHER" id="PTHR18919">
    <property type="entry name" value="ACETYL-COA C-ACYLTRANSFERASE"/>
    <property type="match status" value="1"/>
</dbReference>
<proteinExistence type="inferred from homology"/>
<feature type="domain" description="Thiolase N-terminal" evidence="8">
    <location>
        <begin position="8"/>
        <end position="263"/>
    </location>
</feature>
<dbReference type="FunCoup" id="A9AV93">
    <property type="interactions" value="399"/>
</dbReference>
<name>A9AV93_HERA2</name>
<evidence type="ECO:0000256" key="2">
    <source>
        <dbReference type="ARBA" id="ARBA00012705"/>
    </source>
</evidence>
<dbReference type="SUPFAM" id="SSF53901">
    <property type="entry name" value="Thiolase-like"/>
    <property type="match status" value="2"/>
</dbReference>
<evidence type="ECO:0000313" key="10">
    <source>
        <dbReference type="EMBL" id="ABX03171.1"/>
    </source>
</evidence>
<reference evidence="10 11" key="1">
    <citation type="journal article" date="2011" name="Stand. Genomic Sci.">
        <title>Complete genome sequence of the filamentous gliding predatory bacterium Herpetosiphon aurantiacus type strain (114-95(T)).</title>
        <authorList>
            <person name="Kiss H."/>
            <person name="Nett M."/>
            <person name="Domin N."/>
            <person name="Martin K."/>
            <person name="Maresca J.A."/>
            <person name="Copeland A."/>
            <person name="Lapidus A."/>
            <person name="Lucas S."/>
            <person name="Berry K.W."/>
            <person name="Glavina Del Rio T."/>
            <person name="Dalin E."/>
            <person name="Tice H."/>
            <person name="Pitluck S."/>
            <person name="Richardson P."/>
            <person name="Bruce D."/>
            <person name="Goodwin L."/>
            <person name="Han C."/>
            <person name="Detter J.C."/>
            <person name="Schmutz J."/>
            <person name="Brettin T."/>
            <person name="Land M."/>
            <person name="Hauser L."/>
            <person name="Kyrpides N.C."/>
            <person name="Ivanova N."/>
            <person name="Goker M."/>
            <person name="Woyke T."/>
            <person name="Klenk H.P."/>
            <person name="Bryant D.A."/>
        </authorList>
    </citation>
    <scope>NUCLEOTIDE SEQUENCE [LARGE SCALE GENOMIC DNA]</scope>
    <source>
        <strain evidence="11">ATCC 23779 / DSM 785 / 114-95</strain>
    </source>
</reference>
<dbReference type="Pfam" id="PF02803">
    <property type="entry name" value="Thiolase_C"/>
    <property type="match status" value="1"/>
</dbReference>
<dbReference type="InterPro" id="IPR020615">
    <property type="entry name" value="Thiolase_acyl_enz_int_AS"/>
</dbReference>
<dbReference type="FunFam" id="3.40.47.10:FF:000010">
    <property type="entry name" value="Acetyl-CoA acetyltransferase (Thiolase)"/>
    <property type="match status" value="1"/>
</dbReference>
<dbReference type="CDD" id="cd00751">
    <property type="entry name" value="thiolase"/>
    <property type="match status" value="1"/>
</dbReference>
<dbReference type="BioCyc" id="HAUR316274:GHYA-530-MONOMER"/>
<dbReference type="Pfam" id="PF00108">
    <property type="entry name" value="Thiolase_N"/>
    <property type="match status" value="1"/>
</dbReference>
<dbReference type="STRING" id="316274.Haur_0522"/>
<keyword evidence="3 7" id="KW-0808">Transferase</keyword>
<dbReference type="eggNOG" id="COG0183">
    <property type="taxonomic scope" value="Bacteria"/>
</dbReference>
<dbReference type="InParanoid" id="A9AV93"/>
<dbReference type="InterPro" id="IPR020617">
    <property type="entry name" value="Thiolase_C"/>
</dbReference>
<evidence type="ECO:0000256" key="1">
    <source>
        <dbReference type="ARBA" id="ARBA00010982"/>
    </source>
</evidence>
<dbReference type="PIRSF" id="PIRSF000429">
    <property type="entry name" value="Ac-CoA_Ac_transf"/>
    <property type="match status" value="1"/>
</dbReference>
<feature type="active site" description="Proton acceptor" evidence="6">
    <location>
        <position position="351"/>
    </location>
</feature>
<dbReference type="AlphaFoldDB" id="A9AV93"/>
<feature type="domain" description="Thiolase C-terminal" evidence="9">
    <location>
        <begin position="273"/>
        <end position="393"/>
    </location>
</feature>
<dbReference type="InterPro" id="IPR020610">
    <property type="entry name" value="Thiolase_AS"/>
</dbReference>
<feature type="active site" description="Proton acceptor" evidence="6">
    <location>
        <position position="381"/>
    </location>
</feature>
<evidence type="ECO:0000256" key="4">
    <source>
        <dbReference type="ARBA" id="ARBA00023315"/>
    </source>
</evidence>
<evidence type="ECO:0000256" key="6">
    <source>
        <dbReference type="PIRSR" id="PIRSR000429-1"/>
    </source>
</evidence>
<evidence type="ECO:0000259" key="8">
    <source>
        <dbReference type="Pfam" id="PF00108"/>
    </source>
</evidence>
<keyword evidence="4 7" id="KW-0012">Acyltransferase</keyword>
<dbReference type="InterPro" id="IPR016039">
    <property type="entry name" value="Thiolase-like"/>
</dbReference>
<keyword evidence="11" id="KW-1185">Reference proteome</keyword>
<feature type="active site" description="Acyl-thioester intermediate" evidence="6">
    <location>
        <position position="91"/>
    </location>
</feature>
<dbReference type="InterPro" id="IPR020616">
    <property type="entry name" value="Thiolase_N"/>
</dbReference>
<dbReference type="Proteomes" id="UP000000787">
    <property type="component" value="Chromosome"/>
</dbReference>
<dbReference type="PROSITE" id="PS00099">
    <property type="entry name" value="THIOLASE_3"/>
    <property type="match status" value="1"/>
</dbReference>
<evidence type="ECO:0000256" key="7">
    <source>
        <dbReference type="RuleBase" id="RU003557"/>
    </source>
</evidence>
<gene>
    <name evidence="10" type="ordered locus">Haur_0522</name>
</gene>
<dbReference type="PROSITE" id="PS00737">
    <property type="entry name" value="THIOLASE_2"/>
    <property type="match status" value="1"/>
</dbReference>
<dbReference type="GO" id="GO:0003985">
    <property type="term" value="F:acetyl-CoA C-acetyltransferase activity"/>
    <property type="evidence" value="ECO:0007669"/>
    <property type="project" value="UniProtKB-EC"/>
</dbReference>
<evidence type="ECO:0000256" key="5">
    <source>
        <dbReference type="ARBA" id="ARBA00030755"/>
    </source>
</evidence>
<dbReference type="Gene3D" id="3.40.47.10">
    <property type="match status" value="2"/>
</dbReference>
<dbReference type="InterPro" id="IPR002155">
    <property type="entry name" value="Thiolase"/>
</dbReference>
<evidence type="ECO:0000313" key="11">
    <source>
        <dbReference type="Proteomes" id="UP000000787"/>
    </source>
</evidence>
<evidence type="ECO:0000256" key="3">
    <source>
        <dbReference type="ARBA" id="ARBA00022679"/>
    </source>
</evidence>